<name>A0A9D7HN73_9PROT</name>
<keyword evidence="1" id="KW-1133">Transmembrane helix</keyword>
<evidence type="ECO:0000259" key="2">
    <source>
        <dbReference type="Pfam" id="PF02517"/>
    </source>
</evidence>
<dbReference type="GO" id="GO:0080120">
    <property type="term" value="P:CAAX-box protein maturation"/>
    <property type="evidence" value="ECO:0007669"/>
    <property type="project" value="UniProtKB-ARBA"/>
</dbReference>
<dbReference type="InterPro" id="IPR003675">
    <property type="entry name" value="Rce1/LyrA-like_dom"/>
</dbReference>
<proteinExistence type="predicted"/>
<keyword evidence="1" id="KW-0812">Transmembrane</keyword>
<evidence type="ECO:0000313" key="3">
    <source>
        <dbReference type="EMBL" id="MBK6974874.1"/>
    </source>
</evidence>
<keyword evidence="1" id="KW-0472">Membrane</keyword>
<dbReference type="Proteomes" id="UP000807785">
    <property type="component" value="Unassembled WGS sequence"/>
</dbReference>
<dbReference type="InterPro" id="IPR014346">
    <property type="entry name" value="Prenyl_protease-related"/>
</dbReference>
<dbReference type="AlphaFoldDB" id="A0A9D7HN73"/>
<feature type="domain" description="CAAX prenyl protease 2/Lysostaphin resistance protein A-like" evidence="2">
    <location>
        <begin position="120"/>
        <end position="210"/>
    </location>
</feature>
<dbReference type="GO" id="GO:0004175">
    <property type="term" value="F:endopeptidase activity"/>
    <property type="evidence" value="ECO:0007669"/>
    <property type="project" value="UniProtKB-ARBA"/>
</dbReference>
<reference evidence="3" key="1">
    <citation type="submission" date="2020-10" db="EMBL/GenBank/DDBJ databases">
        <title>Connecting structure to function with the recovery of over 1000 high-quality activated sludge metagenome-assembled genomes encoding full-length rRNA genes using long-read sequencing.</title>
        <authorList>
            <person name="Singleton C.M."/>
            <person name="Petriglieri F."/>
            <person name="Kristensen J.M."/>
            <person name="Kirkegaard R.H."/>
            <person name="Michaelsen T.Y."/>
            <person name="Andersen M.H."/>
            <person name="Karst S.M."/>
            <person name="Dueholm M.S."/>
            <person name="Nielsen P.H."/>
            <person name="Albertsen M."/>
        </authorList>
    </citation>
    <scope>NUCLEOTIDE SEQUENCE</scope>
    <source>
        <strain evidence="3">Bjer_18-Q3-R1-45_BAT3C.347</strain>
    </source>
</reference>
<evidence type="ECO:0000313" key="4">
    <source>
        <dbReference type="Proteomes" id="UP000807785"/>
    </source>
</evidence>
<comment type="caution">
    <text evidence="3">The sequence shown here is derived from an EMBL/GenBank/DDBJ whole genome shotgun (WGS) entry which is preliminary data.</text>
</comment>
<dbReference type="EMBL" id="JADJEV010000005">
    <property type="protein sequence ID" value="MBK6974874.1"/>
    <property type="molecule type" value="Genomic_DNA"/>
</dbReference>
<dbReference type="GO" id="GO:0006508">
    <property type="term" value="P:proteolysis"/>
    <property type="evidence" value="ECO:0007669"/>
    <property type="project" value="UniProtKB-KW"/>
</dbReference>
<organism evidence="3 4">
    <name type="scientific">Candidatus Methylophosphatis roskildensis</name>
    <dbReference type="NCBI Taxonomy" id="2899263"/>
    <lineage>
        <taxon>Bacteria</taxon>
        <taxon>Pseudomonadati</taxon>
        <taxon>Pseudomonadota</taxon>
        <taxon>Betaproteobacteria</taxon>
        <taxon>Nitrosomonadales</taxon>
        <taxon>Sterolibacteriaceae</taxon>
        <taxon>Candidatus Methylophosphatis</taxon>
    </lineage>
</organism>
<sequence length="225" mass="25163">MMRLLNKPEVARIAPFAAYIAFLPIGQAMTSVLPDIDLRWLYGFQIALTGLALAAFWRRYGELQVRAAVRACDLLTAVIAGLLVFCLWINLDHPALRFGDTGRGFDPRNTDGSVNPLLVIVRVGGAAVVVPLMEELFWRSFLARWIDRPSFLEHPPQRISIKAIAMSSALFAVEHTLWLAGLLAGVIYAALYRRSGNLWVPVLSHAVTNGVLAWWVLHTGNWKFW</sequence>
<feature type="transmembrane region" description="Helical" evidence="1">
    <location>
        <begin position="69"/>
        <end position="91"/>
    </location>
</feature>
<feature type="transmembrane region" description="Helical" evidence="1">
    <location>
        <begin position="159"/>
        <end position="192"/>
    </location>
</feature>
<evidence type="ECO:0000256" key="1">
    <source>
        <dbReference type="SAM" id="Phobius"/>
    </source>
</evidence>
<feature type="transmembrane region" description="Helical" evidence="1">
    <location>
        <begin position="198"/>
        <end position="217"/>
    </location>
</feature>
<accession>A0A9D7HN73</accession>
<keyword evidence="3" id="KW-0645">Protease</keyword>
<protein>
    <submittedName>
        <fullName evidence="3">CAAX prenyl protease-related protein</fullName>
    </submittedName>
</protein>
<dbReference type="Pfam" id="PF02517">
    <property type="entry name" value="Rce1-like"/>
    <property type="match status" value="1"/>
</dbReference>
<gene>
    <name evidence="3" type="ORF">IPH26_18745</name>
</gene>
<dbReference type="NCBIfam" id="TIGR03008">
    <property type="entry name" value="pepcterm_CAAX"/>
    <property type="match status" value="1"/>
</dbReference>
<feature type="transmembrane region" description="Helical" evidence="1">
    <location>
        <begin position="40"/>
        <end position="57"/>
    </location>
</feature>
<keyword evidence="3" id="KW-0378">Hydrolase</keyword>